<evidence type="ECO:0000256" key="1">
    <source>
        <dbReference type="ARBA" id="ARBA00022729"/>
    </source>
</evidence>
<keyword evidence="4" id="KW-0325">Glycoprotein</keyword>
<reference evidence="7 8" key="1">
    <citation type="submission" date="2021-06" db="EMBL/GenBank/DDBJ databases">
        <authorList>
            <person name="Palmer J.M."/>
        </authorList>
    </citation>
    <scope>NUCLEOTIDE SEQUENCE [LARGE SCALE GENOMIC DNA]</scope>
    <source>
        <strain evidence="7 8">AS_MEX2019</strain>
        <tissue evidence="7">Muscle</tissue>
    </source>
</reference>
<comment type="caution">
    <text evidence="7">The sequence shown here is derived from an EMBL/GenBank/DDBJ whole genome shotgun (WGS) entry which is preliminary data.</text>
</comment>
<dbReference type="EMBL" id="JAHRIP010058851">
    <property type="protein sequence ID" value="MEQ2304237.1"/>
    <property type="molecule type" value="Genomic_DNA"/>
</dbReference>
<dbReference type="InterPro" id="IPR017878">
    <property type="entry name" value="TB_dom"/>
</dbReference>
<evidence type="ECO:0000256" key="3">
    <source>
        <dbReference type="ARBA" id="ARBA00023157"/>
    </source>
</evidence>
<organism evidence="7 8">
    <name type="scientific">Ameca splendens</name>
    <dbReference type="NCBI Taxonomy" id="208324"/>
    <lineage>
        <taxon>Eukaryota</taxon>
        <taxon>Metazoa</taxon>
        <taxon>Chordata</taxon>
        <taxon>Craniata</taxon>
        <taxon>Vertebrata</taxon>
        <taxon>Euteleostomi</taxon>
        <taxon>Actinopterygii</taxon>
        <taxon>Neopterygii</taxon>
        <taxon>Teleostei</taxon>
        <taxon>Neoteleostei</taxon>
        <taxon>Acanthomorphata</taxon>
        <taxon>Ovalentaria</taxon>
        <taxon>Atherinomorphae</taxon>
        <taxon>Cyprinodontiformes</taxon>
        <taxon>Goodeidae</taxon>
        <taxon>Ameca</taxon>
    </lineage>
</organism>
<dbReference type="Pfam" id="PF00683">
    <property type="entry name" value="TB"/>
    <property type="match status" value="1"/>
</dbReference>
<sequence length="175" mass="19004">MCSGLVSGFIFRLWQIYSGEGNCFISSLVVLSLQYVSPTLWSTISYTSTLFVLLPYSSSANTPAIQDEKGACFRLVSSARQCLHPVSAQLSKQLCCCSVGKAWGPRCDKCPPPGTARFKEICPGGMGYTILPNPPVNKPVTVFQEPDDLQPLPTPEEPDQDITTQEAIIPEALSN</sequence>
<name>A0ABV0ZEE0_9TELE</name>
<dbReference type="Proteomes" id="UP001469553">
    <property type="component" value="Unassembled WGS sequence"/>
</dbReference>
<protein>
    <recommendedName>
        <fullName evidence="6">TB domain-containing protein</fullName>
    </recommendedName>
</protein>
<feature type="domain" description="TB" evidence="6">
    <location>
        <begin position="70"/>
        <end position="122"/>
    </location>
</feature>
<keyword evidence="3" id="KW-1015">Disulfide bond</keyword>
<dbReference type="SUPFAM" id="SSF57581">
    <property type="entry name" value="TB module/8-cys domain"/>
    <property type="match status" value="1"/>
</dbReference>
<evidence type="ECO:0000259" key="6">
    <source>
        <dbReference type="PROSITE" id="PS51364"/>
    </source>
</evidence>
<keyword evidence="1" id="KW-0732">Signal</keyword>
<evidence type="ECO:0000256" key="5">
    <source>
        <dbReference type="SAM" id="MobiDB-lite"/>
    </source>
</evidence>
<dbReference type="PROSITE" id="PS51364">
    <property type="entry name" value="TB"/>
    <property type="match status" value="1"/>
</dbReference>
<keyword evidence="8" id="KW-1185">Reference proteome</keyword>
<dbReference type="Gene3D" id="3.90.290.10">
    <property type="entry name" value="TGF-beta binding (TB) domain"/>
    <property type="match status" value="1"/>
</dbReference>
<proteinExistence type="predicted"/>
<evidence type="ECO:0000256" key="4">
    <source>
        <dbReference type="ARBA" id="ARBA00023180"/>
    </source>
</evidence>
<dbReference type="InterPro" id="IPR036773">
    <property type="entry name" value="TB_dom_sf"/>
</dbReference>
<gene>
    <name evidence="7" type="ORF">AMECASPLE_024966</name>
</gene>
<feature type="region of interest" description="Disordered" evidence="5">
    <location>
        <begin position="144"/>
        <end position="163"/>
    </location>
</feature>
<accession>A0ABV0ZEE0</accession>
<evidence type="ECO:0000313" key="8">
    <source>
        <dbReference type="Proteomes" id="UP001469553"/>
    </source>
</evidence>
<keyword evidence="2" id="KW-0677">Repeat</keyword>
<evidence type="ECO:0000256" key="2">
    <source>
        <dbReference type="ARBA" id="ARBA00022737"/>
    </source>
</evidence>
<evidence type="ECO:0000313" key="7">
    <source>
        <dbReference type="EMBL" id="MEQ2304237.1"/>
    </source>
</evidence>